<dbReference type="PANTHER" id="PTHR43272">
    <property type="entry name" value="LONG-CHAIN-FATTY-ACID--COA LIGASE"/>
    <property type="match status" value="1"/>
</dbReference>
<evidence type="ECO:0000313" key="4">
    <source>
        <dbReference type="EMBL" id="CAE2325244.1"/>
    </source>
</evidence>
<dbReference type="PANTHER" id="PTHR43272:SF33">
    <property type="entry name" value="AMP-BINDING DOMAIN-CONTAINING PROTEIN-RELATED"/>
    <property type="match status" value="1"/>
</dbReference>
<reference evidence="4" key="1">
    <citation type="submission" date="2021-01" db="EMBL/GenBank/DDBJ databases">
        <authorList>
            <person name="Corre E."/>
            <person name="Pelletier E."/>
            <person name="Niang G."/>
            <person name="Scheremetjew M."/>
            <person name="Finn R."/>
            <person name="Kale V."/>
            <person name="Holt S."/>
            <person name="Cochrane G."/>
            <person name="Meng A."/>
            <person name="Brown T."/>
            <person name="Cohen L."/>
        </authorList>
    </citation>
    <scope>NUCLEOTIDE SEQUENCE</scope>
    <source>
        <strain evidence="4">SoJaBio B1-5/56/2</strain>
    </source>
</reference>
<dbReference type="AlphaFoldDB" id="A0A7S4P6P4"/>
<dbReference type="InterPro" id="IPR000873">
    <property type="entry name" value="AMP-dep_synth/lig_dom"/>
</dbReference>
<feature type="domain" description="AMP-dependent synthetase/ligase" evidence="3">
    <location>
        <begin position="140"/>
        <end position="220"/>
    </location>
</feature>
<keyword evidence="2" id="KW-0067">ATP-binding</keyword>
<dbReference type="SUPFAM" id="SSF56801">
    <property type="entry name" value="Acetyl-CoA synthetase-like"/>
    <property type="match status" value="1"/>
</dbReference>
<dbReference type="GO" id="GO:0005524">
    <property type="term" value="F:ATP binding"/>
    <property type="evidence" value="ECO:0007669"/>
    <property type="project" value="UniProtKB-KW"/>
</dbReference>
<keyword evidence="1" id="KW-0547">Nucleotide-binding</keyword>
<name>A0A7S4P6P4_9EUKA</name>
<evidence type="ECO:0000256" key="1">
    <source>
        <dbReference type="ARBA" id="ARBA00022741"/>
    </source>
</evidence>
<dbReference type="GO" id="GO:0004467">
    <property type="term" value="F:long-chain fatty acid-CoA ligase activity"/>
    <property type="evidence" value="ECO:0007669"/>
    <property type="project" value="TreeGrafter"/>
</dbReference>
<protein>
    <recommendedName>
        <fullName evidence="3">AMP-dependent synthetase/ligase domain-containing protein</fullName>
    </recommendedName>
</protein>
<dbReference type="GO" id="GO:0016020">
    <property type="term" value="C:membrane"/>
    <property type="evidence" value="ECO:0007669"/>
    <property type="project" value="TreeGrafter"/>
</dbReference>
<proteinExistence type="predicted"/>
<sequence length="224" mass="25453">MSDQPVRRHPRQPRQGAISSVISWTNNTFNPTHSTANAARLAAVLGAYYLYKKKNEWEEEIEASSFLSEVPEQRSTVAYPPEAKQGIYRHFRAPLYPDPLPTIPFPGIDTLYSNFQRSVRLFPKRNCLGTMVEKTKDGKKVLEYEWVNYREVAERATRFGSGLVGRLGLKTGSFVGMMMLNRTEWVVCEQGCNAYNLVTVPLYDTLGAGVVEYITNEVGMEDWD</sequence>
<accession>A0A7S4P6P4</accession>
<gene>
    <name evidence="4" type="ORF">NAES01612_LOCUS19737</name>
</gene>
<dbReference type="EMBL" id="HBKR01030117">
    <property type="protein sequence ID" value="CAE2325244.1"/>
    <property type="molecule type" value="Transcribed_RNA"/>
</dbReference>
<evidence type="ECO:0000259" key="3">
    <source>
        <dbReference type="Pfam" id="PF00501"/>
    </source>
</evidence>
<organism evidence="4">
    <name type="scientific">Paramoeba aestuarina</name>
    <dbReference type="NCBI Taxonomy" id="180227"/>
    <lineage>
        <taxon>Eukaryota</taxon>
        <taxon>Amoebozoa</taxon>
        <taxon>Discosea</taxon>
        <taxon>Flabellinia</taxon>
        <taxon>Dactylopodida</taxon>
        <taxon>Paramoebidae</taxon>
        <taxon>Paramoeba</taxon>
    </lineage>
</organism>
<dbReference type="Gene3D" id="3.40.50.12780">
    <property type="entry name" value="N-terminal domain of ligase-like"/>
    <property type="match status" value="1"/>
</dbReference>
<dbReference type="InterPro" id="IPR042099">
    <property type="entry name" value="ANL_N_sf"/>
</dbReference>
<dbReference type="GO" id="GO:0005783">
    <property type="term" value="C:endoplasmic reticulum"/>
    <property type="evidence" value="ECO:0007669"/>
    <property type="project" value="TreeGrafter"/>
</dbReference>
<dbReference type="Pfam" id="PF00501">
    <property type="entry name" value="AMP-binding"/>
    <property type="match status" value="1"/>
</dbReference>
<evidence type="ECO:0000256" key="2">
    <source>
        <dbReference type="ARBA" id="ARBA00022840"/>
    </source>
</evidence>